<protein>
    <submittedName>
        <fullName evidence="5">Vesicle-associated membrane protein 1</fullName>
    </submittedName>
</protein>
<evidence type="ECO:0000313" key="6">
    <source>
        <dbReference type="Proteomes" id="UP001626550"/>
    </source>
</evidence>
<sequence>MASTEQEPSEKTASNPPPTNKRLQQTQAQVNEVVDIMRINVDKVLERDKNLSKLDNRADALQAGASQFEASAGKLKRKFWWRNCKMLLVLGTLATCLLIVIIVWIVTGQKKEQAIMQLTKEKNNSHLAGTVGLNSNSSSGGKSGEESILFQSAPMNNEIVPTPSPVQQGSAEIARPPPQ</sequence>
<keyword evidence="3" id="KW-0472">Membrane</keyword>
<feature type="domain" description="V-SNARE coiled-coil homology" evidence="4">
    <location>
        <begin position="22"/>
        <end position="82"/>
    </location>
</feature>
<dbReference type="SUPFAM" id="SSF58038">
    <property type="entry name" value="SNARE fusion complex"/>
    <property type="match status" value="1"/>
</dbReference>
<dbReference type="Gene3D" id="1.20.5.110">
    <property type="match status" value="1"/>
</dbReference>
<dbReference type="CDD" id="cd15870">
    <property type="entry name" value="R-SNARE_VAMP2"/>
    <property type="match status" value="1"/>
</dbReference>
<feature type="transmembrane region" description="Helical" evidence="3">
    <location>
        <begin position="86"/>
        <end position="106"/>
    </location>
</feature>
<dbReference type="Proteomes" id="UP001626550">
    <property type="component" value="Unassembled WGS sequence"/>
</dbReference>
<dbReference type="Pfam" id="PF00957">
    <property type="entry name" value="Synaptobrevin"/>
    <property type="match status" value="1"/>
</dbReference>
<dbReference type="PANTHER" id="PTHR45701">
    <property type="entry name" value="SYNAPTOBREVIN FAMILY MEMBER"/>
    <property type="match status" value="1"/>
</dbReference>
<dbReference type="InterPro" id="IPR042855">
    <property type="entry name" value="V_SNARE_CC"/>
</dbReference>
<accession>A0ABD2PRQ5</accession>
<dbReference type="PROSITE" id="PS50892">
    <property type="entry name" value="V_SNARE"/>
    <property type="match status" value="1"/>
</dbReference>
<name>A0ABD2PRQ5_9PLAT</name>
<gene>
    <name evidence="5" type="primary">VAMP1</name>
    <name evidence="5" type="ORF">Ciccas_011283</name>
</gene>
<dbReference type="InterPro" id="IPR016444">
    <property type="entry name" value="Synaptobrevin/VAMP"/>
</dbReference>
<feature type="compositionally biased region" description="Polar residues" evidence="2">
    <location>
        <begin position="1"/>
        <end position="14"/>
    </location>
</feature>
<evidence type="ECO:0000256" key="2">
    <source>
        <dbReference type="SAM" id="MobiDB-lite"/>
    </source>
</evidence>
<keyword evidence="1" id="KW-0175">Coiled coil</keyword>
<feature type="region of interest" description="Disordered" evidence="2">
    <location>
        <begin position="127"/>
        <end position="179"/>
    </location>
</feature>
<evidence type="ECO:0000256" key="3">
    <source>
        <dbReference type="SAM" id="Phobius"/>
    </source>
</evidence>
<dbReference type="PROSITE" id="PS00417">
    <property type="entry name" value="SYNAPTOBREVIN"/>
    <property type="match status" value="1"/>
</dbReference>
<organism evidence="5 6">
    <name type="scientific">Cichlidogyrus casuarinus</name>
    <dbReference type="NCBI Taxonomy" id="1844966"/>
    <lineage>
        <taxon>Eukaryota</taxon>
        <taxon>Metazoa</taxon>
        <taxon>Spiralia</taxon>
        <taxon>Lophotrochozoa</taxon>
        <taxon>Platyhelminthes</taxon>
        <taxon>Monogenea</taxon>
        <taxon>Monopisthocotylea</taxon>
        <taxon>Dactylogyridea</taxon>
        <taxon>Ancyrocephalidae</taxon>
        <taxon>Cichlidogyrus</taxon>
    </lineage>
</organism>
<evidence type="ECO:0000259" key="4">
    <source>
        <dbReference type="PROSITE" id="PS50892"/>
    </source>
</evidence>
<keyword evidence="3" id="KW-1133">Transmembrane helix</keyword>
<keyword evidence="3" id="KW-0812">Transmembrane</keyword>
<proteinExistence type="predicted"/>
<evidence type="ECO:0000256" key="1">
    <source>
        <dbReference type="PROSITE-ProRule" id="PRU00290"/>
    </source>
</evidence>
<dbReference type="EMBL" id="JBJKFK010003190">
    <property type="protein sequence ID" value="KAL3310154.1"/>
    <property type="molecule type" value="Genomic_DNA"/>
</dbReference>
<evidence type="ECO:0000313" key="5">
    <source>
        <dbReference type="EMBL" id="KAL3310154.1"/>
    </source>
</evidence>
<comment type="caution">
    <text evidence="5">The sequence shown here is derived from an EMBL/GenBank/DDBJ whole genome shotgun (WGS) entry which is preliminary data.</text>
</comment>
<reference evidence="5 6" key="1">
    <citation type="submission" date="2024-11" db="EMBL/GenBank/DDBJ databases">
        <title>Adaptive evolution of stress response genes in parasites aligns with host niche diversity.</title>
        <authorList>
            <person name="Hahn C."/>
            <person name="Resl P."/>
        </authorList>
    </citation>
    <scope>NUCLEOTIDE SEQUENCE [LARGE SCALE GENOMIC DNA]</scope>
    <source>
        <strain evidence="5">EGGRZ-B1_66</strain>
        <tissue evidence="5">Body</tissue>
    </source>
</reference>
<keyword evidence="6" id="KW-1185">Reference proteome</keyword>
<feature type="region of interest" description="Disordered" evidence="2">
    <location>
        <begin position="1"/>
        <end position="26"/>
    </location>
</feature>
<dbReference type="InterPro" id="IPR001388">
    <property type="entry name" value="Synaptobrevin-like"/>
</dbReference>
<dbReference type="AlphaFoldDB" id="A0ABD2PRQ5"/>
<dbReference type="PRINTS" id="PR00219">
    <property type="entry name" value="SYNAPTOBREVN"/>
</dbReference>